<proteinExistence type="predicted"/>
<dbReference type="EMBL" id="FQ790305">
    <property type="protein sequence ID" value="CCD34257.1"/>
    <property type="molecule type" value="Genomic_DNA"/>
</dbReference>
<evidence type="ECO:0000313" key="3">
    <source>
        <dbReference type="Proteomes" id="UP000008177"/>
    </source>
</evidence>
<evidence type="ECO:0000256" key="1">
    <source>
        <dbReference type="SAM" id="MobiDB-lite"/>
    </source>
</evidence>
<dbReference type="AlphaFoldDB" id="G2YAL6"/>
<evidence type="ECO:0000313" key="2">
    <source>
        <dbReference type="EMBL" id="CCD34257.1"/>
    </source>
</evidence>
<dbReference type="HOGENOM" id="CLU_2960481_0_0_1"/>
<organism evidence="2 3">
    <name type="scientific">Botryotinia fuckeliana (strain T4)</name>
    <name type="common">Noble rot fungus</name>
    <name type="synonym">Botrytis cinerea</name>
    <dbReference type="NCBI Taxonomy" id="999810"/>
    <lineage>
        <taxon>Eukaryota</taxon>
        <taxon>Fungi</taxon>
        <taxon>Dikarya</taxon>
        <taxon>Ascomycota</taxon>
        <taxon>Pezizomycotina</taxon>
        <taxon>Leotiomycetes</taxon>
        <taxon>Helotiales</taxon>
        <taxon>Sclerotiniaceae</taxon>
        <taxon>Botrytis</taxon>
    </lineage>
</organism>
<name>G2YAL6_BOTF4</name>
<gene>
    <name evidence="2" type="ORF">BofuT4_uP103850.1</name>
</gene>
<sequence length="59" mass="6842">MTIISSNCVSYRQAKLVHDSDESRRHYIKKSESWSRAPSSKIGRSEGKQTAQRRGCRWT</sequence>
<accession>G2YAL6</accession>
<reference evidence="3" key="1">
    <citation type="journal article" date="2011" name="PLoS Genet.">
        <title>Genomic analysis of the necrotrophic fungal pathogens Sclerotinia sclerotiorum and Botrytis cinerea.</title>
        <authorList>
            <person name="Amselem J."/>
            <person name="Cuomo C.A."/>
            <person name="van Kan J.A."/>
            <person name="Viaud M."/>
            <person name="Benito E.P."/>
            <person name="Couloux A."/>
            <person name="Coutinho P.M."/>
            <person name="de Vries R.P."/>
            <person name="Dyer P.S."/>
            <person name="Fillinger S."/>
            <person name="Fournier E."/>
            <person name="Gout L."/>
            <person name="Hahn M."/>
            <person name="Kohn L."/>
            <person name="Lapalu N."/>
            <person name="Plummer K.M."/>
            <person name="Pradier J.M."/>
            <person name="Quevillon E."/>
            <person name="Sharon A."/>
            <person name="Simon A."/>
            <person name="ten Have A."/>
            <person name="Tudzynski B."/>
            <person name="Tudzynski P."/>
            <person name="Wincker P."/>
            <person name="Andrew M."/>
            <person name="Anthouard V."/>
            <person name="Beever R.E."/>
            <person name="Beffa R."/>
            <person name="Benoit I."/>
            <person name="Bouzid O."/>
            <person name="Brault B."/>
            <person name="Chen Z."/>
            <person name="Choquer M."/>
            <person name="Collemare J."/>
            <person name="Cotton P."/>
            <person name="Danchin E.G."/>
            <person name="Da Silva C."/>
            <person name="Gautier A."/>
            <person name="Giraud C."/>
            <person name="Giraud T."/>
            <person name="Gonzalez C."/>
            <person name="Grossetete S."/>
            <person name="Guldener U."/>
            <person name="Henrissat B."/>
            <person name="Howlett B.J."/>
            <person name="Kodira C."/>
            <person name="Kretschmer M."/>
            <person name="Lappartient A."/>
            <person name="Leroch M."/>
            <person name="Levis C."/>
            <person name="Mauceli E."/>
            <person name="Neuveglise C."/>
            <person name="Oeser B."/>
            <person name="Pearson M."/>
            <person name="Poulain J."/>
            <person name="Poussereau N."/>
            <person name="Quesneville H."/>
            <person name="Rascle C."/>
            <person name="Schumacher J."/>
            <person name="Segurens B."/>
            <person name="Sexton A."/>
            <person name="Silva E."/>
            <person name="Sirven C."/>
            <person name="Soanes D.M."/>
            <person name="Talbot N.J."/>
            <person name="Templeton M."/>
            <person name="Yandava C."/>
            <person name="Yarden O."/>
            <person name="Zeng Q."/>
            <person name="Rollins J.A."/>
            <person name="Lebrun M.H."/>
            <person name="Dickman M."/>
        </authorList>
    </citation>
    <scope>NUCLEOTIDE SEQUENCE [LARGE SCALE GENOMIC DNA]</scope>
    <source>
        <strain evidence="3">T4</strain>
    </source>
</reference>
<feature type="region of interest" description="Disordered" evidence="1">
    <location>
        <begin position="27"/>
        <end position="59"/>
    </location>
</feature>
<protein>
    <submittedName>
        <fullName evidence="2">Uncharacterized protein</fullName>
    </submittedName>
</protein>
<dbReference type="Proteomes" id="UP000008177">
    <property type="component" value="Unplaced contigs"/>
</dbReference>
<dbReference type="InParanoid" id="G2YAL6"/>